<dbReference type="EMBL" id="LAZR01012429">
    <property type="protein sequence ID" value="KKM26879.1"/>
    <property type="molecule type" value="Genomic_DNA"/>
</dbReference>
<sequence>MSDEKKTIQEFFIEKANLLDVKKHLKGKTPIDILAIVRFDTGECHVMHPKDKIIRLGLMEDLKIAVKEI</sequence>
<gene>
    <name evidence="1" type="ORF">LCGC14_1580330</name>
</gene>
<organism evidence="1">
    <name type="scientific">marine sediment metagenome</name>
    <dbReference type="NCBI Taxonomy" id="412755"/>
    <lineage>
        <taxon>unclassified sequences</taxon>
        <taxon>metagenomes</taxon>
        <taxon>ecological metagenomes</taxon>
    </lineage>
</organism>
<protein>
    <submittedName>
        <fullName evidence="1">Uncharacterized protein</fullName>
    </submittedName>
</protein>
<comment type="caution">
    <text evidence="1">The sequence shown here is derived from an EMBL/GenBank/DDBJ whole genome shotgun (WGS) entry which is preliminary data.</text>
</comment>
<proteinExistence type="predicted"/>
<dbReference type="AlphaFoldDB" id="A0A0F9J366"/>
<accession>A0A0F9J366</accession>
<name>A0A0F9J366_9ZZZZ</name>
<evidence type="ECO:0000313" key="1">
    <source>
        <dbReference type="EMBL" id="KKM26879.1"/>
    </source>
</evidence>
<reference evidence="1" key="1">
    <citation type="journal article" date="2015" name="Nature">
        <title>Complex archaea that bridge the gap between prokaryotes and eukaryotes.</title>
        <authorList>
            <person name="Spang A."/>
            <person name="Saw J.H."/>
            <person name="Jorgensen S.L."/>
            <person name="Zaremba-Niedzwiedzka K."/>
            <person name="Martijn J."/>
            <person name="Lind A.E."/>
            <person name="van Eijk R."/>
            <person name="Schleper C."/>
            <person name="Guy L."/>
            <person name="Ettema T.J."/>
        </authorList>
    </citation>
    <scope>NUCLEOTIDE SEQUENCE</scope>
</reference>